<keyword evidence="6" id="KW-1185">Reference proteome</keyword>
<dbReference type="InterPro" id="IPR011991">
    <property type="entry name" value="ArsR-like_HTH"/>
</dbReference>
<dbReference type="SMART" id="SM00418">
    <property type="entry name" value="HTH_ARSR"/>
    <property type="match status" value="1"/>
</dbReference>
<feature type="domain" description="HTH arsR-type" evidence="4">
    <location>
        <begin position="12"/>
        <end position="106"/>
    </location>
</feature>
<dbReference type="RefSeq" id="WP_202952096.1">
    <property type="nucleotide sequence ID" value="NZ_JAPCID010000074.1"/>
</dbReference>
<evidence type="ECO:0000256" key="2">
    <source>
        <dbReference type="ARBA" id="ARBA00023125"/>
    </source>
</evidence>
<keyword evidence="2" id="KW-0238">DNA-binding</keyword>
<accession>A0ABT4RUN8</accession>
<dbReference type="PRINTS" id="PR00778">
    <property type="entry name" value="HTHARSR"/>
</dbReference>
<dbReference type="InterPro" id="IPR001845">
    <property type="entry name" value="HTH_ArsR_DNA-bd_dom"/>
</dbReference>
<evidence type="ECO:0000256" key="3">
    <source>
        <dbReference type="ARBA" id="ARBA00023163"/>
    </source>
</evidence>
<dbReference type="NCBIfam" id="NF033788">
    <property type="entry name" value="HTH_metalloreg"/>
    <property type="match status" value="1"/>
</dbReference>
<gene>
    <name evidence="5" type="ORF">OJ962_31705</name>
</gene>
<dbReference type="PANTHER" id="PTHR33154:SF12">
    <property type="entry name" value="TRANSCRIPTIONAL REGULATORY PROTEIN"/>
    <property type="match status" value="1"/>
</dbReference>
<keyword evidence="1" id="KW-0805">Transcription regulation</keyword>
<evidence type="ECO:0000313" key="6">
    <source>
        <dbReference type="Proteomes" id="UP001147700"/>
    </source>
</evidence>
<dbReference type="Gene3D" id="1.10.10.10">
    <property type="entry name" value="Winged helix-like DNA-binding domain superfamily/Winged helix DNA-binding domain"/>
    <property type="match status" value="1"/>
</dbReference>
<keyword evidence="3" id="KW-0804">Transcription</keyword>
<comment type="caution">
    <text evidence="5">The sequence shown here is derived from an EMBL/GenBank/DDBJ whole genome shotgun (WGS) entry which is preliminary data.</text>
</comment>
<organism evidence="5 6">
    <name type="scientific">Solirubrobacter deserti</name>
    <dbReference type="NCBI Taxonomy" id="2282478"/>
    <lineage>
        <taxon>Bacteria</taxon>
        <taxon>Bacillati</taxon>
        <taxon>Actinomycetota</taxon>
        <taxon>Thermoleophilia</taxon>
        <taxon>Solirubrobacterales</taxon>
        <taxon>Solirubrobacteraceae</taxon>
        <taxon>Solirubrobacter</taxon>
    </lineage>
</organism>
<dbReference type="SUPFAM" id="SSF46785">
    <property type="entry name" value="Winged helix' DNA-binding domain"/>
    <property type="match status" value="1"/>
</dbReference>
<reference evidence="5" key="1">
    <citation type="submission" date="2022-10" db="EMBL/GenBank/DDBJ databases">
        <title>The WGS of Solirubrobacter sp. CPCC 204708.</title>
        <authorList>
            <person name="Jiang Z."/>
        </authorList>
    </citation>
    <scope>NUCLEOTIDE SEQUENCE</scope>
    <source>
        <strain evidence="5">CPCC 204708</strain>
    </source>
</reference>
<dbReference type="PANTHER" id="PTHR33154">
    <property type="entry name" value="TRANSCRIPTIONAL REGULATOR, ARSR FAMILY"/>
    <property type="match status" value="1"/>
</dbReference>
<dbReference type="EMBL" id="JAPCID010000074">
    <property type="protein sequence ID" value="MDA0142093.1"/>
    <property type="molecule type" value="Genomic_DNA"/>
</dbReference>
<evidence type="ECO:0000256" key="1">
    <source>
        <dbReference type="ARBA" id="ARBA00023015"/>
    </source>
</evidence>
<name>A0ABT4RUN8_9ACTN</name>
<dbReference type="CDD" id="cd00090">
    <property type="entry name" value="HTH_ARSR"/>
    <property type="match status" value="1"/>
</dbReference>
<sequence length="106" mass="11343">MAATPTRERIAHPDTSALDLATIMRAAGDPVRLEIVRQLGDGREHLCGELSQALGIPASTGSYHLKLLREAGITRTRAEGTQRLISLRAEDLDARFPGLVGVLTAS</sequence>
<evidence type="ECO:0000313" key="5">
    <source>
        <dbReference type="EMBL" id="MDA0142093.1"/>
    </source>
</evidence>
<dbReference type="Pfam" id="PF12840">
    <property type="entry name" value="HTH_20"/>
    <property type="match status" value="1"/>
</dbReference>
<evidence type="ECO:0000259" key="4">
    <source>
        <dbReference type="PROSITE" id="PS50987"/>
    </source>
</evidence>
<protein>
    <submittedName>
        <fullName evidence="5">Metalloregulator ArsR/SmtB family transcription factor</fullName>
    </submittedName>
</protein>
<dbReference type="InterPro" id="IPR036388">
    <property type="entry name" value="WH-like_DNA-bd_sf"/>
</dbReference>
<dbReference type="InterPro" id="IPR051081">
    <property type="entry name" value="HTH_MetalResp_TranReg"/>
</dbReference>
<proteinExistence type="predicted"/>
<dbReference type="Proteomes" id="UP001147700">
    <property type="component" value="Unassembled WGS sequence"/>
</dbReference>
<dbReference type="InterPro" id="IPR036390">
    <property type="entry name" value="WH_DNA-bd_sf"/>
</dbReference>
<dbReference type="PROSITE" id="PS50987">
    <property type="entry name" value="HTH_ARSR_2"/>
    <property type="match status" value="1"/>
</dbReference>